<dbReference type="SUPFAM" id="SSF63829">
    <property type="entry name" value="Calcium-dependent phosphotriesterase"/>
    <property type="match status" value="1"/>
</dbReference>
<feature type="chain" id="PRO_5036931740" evidence="3">
    <location>
        <begin position="25"/>
        <end position="395"/>
    </location>
</feature>
<evidence type="ECO:0000256" key="1">
    <source>
        <dbReference type="ARBA" id="ARBA00004613"/>
    </source>
</evidence>
<feature type="signal peptide" evidence="3">
    <location>
        <begin position="1"/>
        <end position="24"/>
    </location>
</feature>
<dbReference type="EMBL" id="JAGIZA010000014">
    <property type="protein sequence ID" value="MBP0495123.1"/>
    <property type="molecule type" value="Genomic_DNA"/>
</dbReference>
<evidence type="ECO:0000256" key="2">
    <source>
        <dbReference type="ARBA" id="ARBA00022525"/>
    </source>
</evidence>
<name>A0A940MVT6_9PROT</name>
<evidence type="ECO:0000313" key="4">
    <source>
        <dbReference type="EMBL" id="MBP0495123.1"/>
    </source>
</evidence>
<dbReference type="RefSeq" id="WP_209375917.1">
    <property type="nucleotide sequence ID" value="NZ_JAGIZA010000014.1"/>
</dbReference>
<protein>
    <submittedName>
        <fullName evidence="4">Gluconolactonase</fullName>
    </submittedName>
</protein>
<comment type="subcellular location">
    <subcellularLocation>
        <location evidence="1">Secreted</location>
    </subcellularLocation>
</comment>
<dbReference type="PANTHER" id="PTHR10009:SF18">
    <property type="entry name" value="PROTEIN YELLOW-LIKE PROTEIN"/>
    <property type="match status" value="1"/>
</dbReference>
<dbReference type="Pfam" id="PF03022">
    <property type="entry name" value="MRJP"/>
    <property type="match status" value="1"/>
</dbReference>
<comment type="caution">
    <text evidence="4">The sequence shown here is derived from an EMBL/GenBank/DDBJ whole genome shotgun (WGS) entry which is preliminary data.</text>
</comment>
<dbReference type="InterPro" id="IPR011042">
    <property type="entry name" value="6-blade_b-propeller_TolB-like"/>
</dbReference>
<organism evidence="4 5">
    <name type="scientific">Roseomonas indoligenes</name>
    <dbReference type="NCBI Taxonomy" id="2820811"/>
    <lineage>
        <taxon>Bacteria</taxon>
        <taxon>Pseudomonadati</taxon>
        <taxon>Pseudomonadota</taxon>
        <taxon>Alphaproteobacteria</taxon>
        <taxon>Acetobacterales</taxon>
        <taxon>Roseomonadaceae</taxon>
        <taxon>Roseomonas</taxon>
    </lineage>
</organism>
<dbReference type="Proteomes" id="UP000677537">
    <property type="component" value="Unassembled WGS sequence"/>
</dbReference>
<evidence type="ECO:0000313" key="5">
    <source>
        <dbReference type="Proteomes" id="UP000677537"/>
    </source>
</evidence>
<dbReference type="InterPro" id="IPR017996">
    <property type="entry name" value="MRJP/yellow-related"/>
</dbReference>
<accession>A0A940MVT6</accession>
<dbReference type="Gene3D" id="2.120.10.30">
    <property type="entry name" value="TolB, C-terminal domain"/>
    <property type="match status" value="1"/>
</dbReference>
<dbReference type="GO" id="GO:0005576">
    <property type="term" value="C:extracellular region"/>
    <property type="evidence" value="ECO:0007669"/>
    <property type="project" value="UniProtKB-SubCell"/>
</dbReference>
<keyword evidence="3" id="KW-0732">Signal</keyword>
<sequence>MTMSTRLGLAGLALALAAPVGVGAALAQAPLPEAFPAERSIGAIEPVFAFRNGPMPTGVTVSARGRIFVNFPKWGDEVPFTVGEIRDGRVVPYPDAAINRADPARPGETLLSVQSVVVDPADRLWILDTAAPGFARPLAGGAKLVAVDLATDRVVRTIVLPEGVVLPTTYVNDVRFDLRQGRAGVAYITDSSTSGPGGIIIVDLDSGEAWRHLTGHPSTSPDPAFVPMVEGETMAAREAGKPPAPFRVASDGIALSADGETLYFCPLSSRHLFSVPTALLRDRSAAPEAVAAAVRDLGEKGASDGLEADDRGRVYAGDYEHNSIRQRDTDGQWRTIAHDPRILWPDTLSVAHDGHLYFTANQLQRQAMFHEGRDLRTKPYLLFRIQIGAGPVALR</sequence>
<dbReference type="AlphaFoldDB" id="A0A940MVT6"/>
<gene>
    <name evidence="4" type="ORF">J5Y10_20235</name>
</gene>
<keyword evidence="2" id="KW-0964">Secreted</keyword>
<reference evidence="4" key="1">
    <citation type="submission" date="2021-03" db="EMBL/GenBank/DDBJ databases">
        <authorList>
            <person name="So Y."/>
        </authorList>
    </citation>
    <scope>NUCLEOTIDE SEQUENCE</scope>
    <source>
        <strain evidence="4">SG15</strain>
    </source>
</reference>
<proteinExistence type="predicted"/>
<evidence type="ECO:0000256" key="3">
    <source>
        <dbReference type="SAM" id="SignalP"/>
    </source>
</evidence>
<keyword evidence="5" id="KW-1185">Reference proteome</keyword>
<dbReference type="PANTHER" id="PTHR10009">
    <property type="entry name" value="PROTEIN YELLOW-RELATED"/>
    <property type="match status" value="1"/>
</dbReference>